<dbReference type="PANTHER" id="PTHR11358:SF26">
    <property type="entry name" value="GUANIDINO ACID HYDROLASE, MITOCHONDRIAL"/>
    <property type="match status" value="1"/>
</dbReference>
<keyword evidence="2" id="KW-0479">Metal-binding</keyword>
<sequence>MPIDALPASRIVSESDLSIIVISPLEFSRFQEARATPMMMATSTLREPALTIDRDFLQGLRKRFGNAAGGEMEDPHFRAVAASVFKDGDSRKWPFADPATFLDARFIENGLRPEVLEALDVALIGVPMDLGVTNRAGARLGPRAVRAIERVGPYEHVLRVAPMGELKVADVGDVPMRSRFGLAECHADIEACYRMIAATGVIPLSVGGDHSISGAILKGVVASEPVGMIHIDAHCDTAGPYEGSKFHHGAPFREAVLAGVLDPKRTIQIGIRGGGEYLWEFSFASGMTVIHAEEVAEMGLKAVIAKALEVVGAGPTYLSFDVDSLDPAFAPGTGTPEVGGLQPREVLTLLRGFKGINLIGGDVVEIAPQYDNTTNTAQIAAQVLFELLCLAAFSPAVRANVA</sequence>
<dbReference type="InterPro" id="IPR006035">
    <property type="entry name" value="Ureohydrolase"/>
</dbReference>
<protein>
    <submittedName>
        <fullName evidence="5">Agmatinase</fullName>
    </submittedName>
</protein>
<keyword evidence="6" id="KW-1185">Reference proteome</keyword>
<dbReference type="GO" id="GO:0046872">
    <property type="term" value="F:metal ion binding"/>
    <property type="evidence" value="ECO:0007669"/>
    <property type="project" value="UniProtKB-KW"/>
</dbReference>
<name>W6RQZ8_9HYPH</name>
<dbReference type="PROSITE" id="PS51409">
    <property type="entry name" value="ARGINASE_2"/>
    <property type="match status" value="1"/>
</dbReference>
<evidence type="ECO:0000256" key="2">
    <source>
        <dbReference type="ARBA" id="ARBA00022723"/>
    </source>
</evidence>
<dbReference type="CDD" id="cd11592">
    <property type="entry name" value="Agmatinase_PAH"/>
    <property type="match status" value="1"/>
</dbReference>
<evidence type="ECO:0000313" key="6">
    <source>
        <dbReference type="Proteomes" id="UP000019443"/>
    </source>
</evidence>
<keyword evidence="5" id="KW-0614">Plasmid</keyword>
<keyword evidence="3 4" id="KW-0378">Hydrolase</keyword>
<dbReference type="GO" id="GO:0008783">
    <property type="term" value="F:agmatinase activity"/>
    <property type="evidence" value="ECO:0007669"/>
    <property type="project" value="TreeGrafter"/>
</dbReference>
<dbReference type="PATRIC" id="fig|348824.6.peg.7520"/>
<gene>
    <name evidence="5" type="ORF">LPU83_pLPU83d_1764</name>
</gene>
<dbReference type="NCBIfam" id="TIGR01230">
    <property type="entry name" value="agmatinase"/>
    <property type="match status" value="1"/>
</dbReference>
<accession>W6RQZ8</accession>
<dbReference type="Pfam" id="PF00491">
    <property type="entry name" value="Arginase"/>
    <property type="match status" value="1"/>
</dbReference>
<dbReference type="SUPFAM" id="SSF52768">
    <property type="entry name" value="Arginase/deacetylase"/>
    <property type="match status" value="1"/>
</dbReference>
<dbReference type="GO" id="GO:0033389">
    <property type="term" value="P:putrescine biosynthetic process from arginine, via agmatine"/>
    <property type="evidence" value="ECO:0007669"/>
    <property type="project" value="TreeGrafter"/>
</dbReference>
<evidence type="ECO:0000256" key="4">
    <source>
        <dbReference type="RuleBase" id="RU003684"/>
    </source>
</evidence>
<dbReference type="KEGG" id="rhl:LPU83_pLPU83d_1764"/>
<geneLocation type="plasmid" evidence="5 6">
    <name>pLPU83d</name>
</geneLocation>
<proteinExistence type="inferred from homology"/>
<reference evidence="5" key="1">
    <citation type="submission" date="2013-11" db="EMBL/GenBank/DDBJ databases">
        <title>Draft genome sequence of the broad-host-range Rhizobium sp. LPU83 strain, a member of the low-genetic diversity Oregon-like Rhizobium sp. group.</title>
        <authorList>
            <person name="Wibberg D."/>
            <person name="Puehler A."/>
            <person name="Schlueter A."/>
        </authorList>
    </citation>
    <scope>NUCLEOTIDE SEQUENCE [LARGE SCALE GENOMIC DNA]</scope>
    <source>
        <strain evidence="5">LPU83</strain>
        <plasmid evidence="5">pLPU83d</plasmid>
    </source>
</reference>
<dbReference type="InterPro" id="IPR020855">
    <property type="entry name" value="Ureohydrolase_Mn_BS"/>
</dbReference>
<dbReference type="Proteomes" id="UP000019443">
    <property type="component" value="Plasmid pLPU83d"/>
</dbReference>
<dbReference type="AlphaFoldDB" id="W6RQZ8"/>
<dbReference type="Gene3D" id="3.40.800.10">
    <property type="entry name" value="Ureohydrolase domain"/>
    <property type="match status" value="1"/>
</dbReference>
<dbReference type="EMBL" id="HG916855">
    <property type="protein sequence ID" value="CDM63134.1"/>
    <property type="molecule type" value="Genomic_DNA"/>
</dbReference>
<evidence type="ECO:0000256" key="1">
    <source>
        <dbReference type="ARBA" id="ARBA00009227"/>
    </source>
</evidence>
<dbReference type="HOGENOM" id="CLU_039478_0_0_5"/>
<dbReference type="InterPro" id="IPR023696">
    <property type="entry name" value="Ureohydrolase_dom_sf"/>
</dbReference>
<organism evidence="5 6">
    <name type="scientific">Rhizobium favelukesii</name>
    <dbReference type="NCBI Taxonomy" id="348824"/>
    <lineage>
        <taxon>Bacteria</taxon>
        <taxon>Pseudomonadati</taxon>
        <taxon>Pseudomonadota</taxon>
        <taxon>Alphaproteobacteria</taxon>
        <taxon>Hyphomicrobiales</taxon>
        <taxon>Rhizobiaceae</taxon>
        <taxon>Rhizobium/Agrobacterium group</taxon>
        <taxon>Rhizobium</taxon>
    </lineage>
</organism>
<dbReference type="PANTHER" id="PTHR11358">
    <property type="entry name" value="ARGINASE/AGMATINASE"/>
    <property type="match status" value="1"/>
</dbReference>
<evidence type="ECO:0000256" key="3">
    <source>
        <dbReference type="ARBA" id="ARBA00022801"/>
    </source>
</evidence>
<dbReference type="InterPro" id="IPR005925">
    <property type="entry name" value="Agmatinase-rel"/>
</dbReference>
<comment type="similarity">
    <text evidence="1">Belongs to the arginase family. Agmatinase subfamily.</text>
</comment>
<dbReference type="PROSITE" id="PS01053">
    <property type="entry name" value="ARGINASE_1"/>
    <property type="match status" value="1"/>
</dbReference>
<evidence type="ECO:0000313" key="5">
    <source>
        <dbReference type="EMBL" id="CDM63134.1"/>
    </source>
</evidence>